<dbReference type="PANTHER" id="PTHR45986:SF1">
    <property type="entry name" value="ZINC FINGER MATRIN-TYPE PROTEIN 2"/>
    <property type="match status" value="1"/>
</dbReference>
<keyword evidence="4" id="KW-0539">Nucleus</keyword>
<dbReference type="InterPro" id="IPR036236">
    <property type="entry name" value="Znf_C2H2_sf"/>
</dbReference>
<dbReference type="GO" id="GO:0000398">
    <property type="term" value="P:mRNA splicing, via spliceosome"/>
    <property type="evidence" value="ECO:0007669"/>
    <property type="project" value="InterPro"/>
</dbReference>
<dbReference type="SMART" id="SM00451">
    <property type="entry name" value="ZnF_U1"/>
    <property type="match status" value="1"/>
</dbReference>
<keyword evidence="2" id="KW-0863">Zinc-finger</keyword>
<accession>S7MNU1</accession>
<dbReference type="GO" id="GO:0003676">
    <property type="term" value="F:nucleic acid binding"/>
    <property type="evidence" value="ECO:0007669"/>
    <property type="project" value="InterPro"/>
</dbReference>
<keyword evidence="1" id="KW-0479">Metal-binding</keyword>
<name>S7MNU1_MYOBR</name>
<evidence type="ECO:0000313" key="7">
    <source>
        <dbReference type="EMBL" id="EPQ05959.1"/>
    </source>
</evidence>
<feature type="coiled-coil region" evidence="5">
    <location>
        <begin position="42"/>
        <end position="90"/>
    </location>
</feature>
<dbReference type="AlphaFoldDB" id="S7MNU1"/>
<proteinExistence type="predicted"/>
<evidence type="ECO:0000313" key="8">
    <source>
        <dbReference type="Proteomes" id="UP000052978"/>
    </source>
</evidence>
<gene>
    <name evidence="7" type="ORF">D623_10001717</name>
</gene>
<dbReference type="Proteomes" id="UP000052978">
    <property type="component" value="Unassembled WGS sequence"/>
</dbReference>
<dbReference type="Pfam" id="PF12171">
    <property type="entry name" value="zf-C2H2_jaz"/>
    <property type="match status" value="1"/>
</dbReference>
<feature type="domain" description="U1-type" evidence="6">
    <location>
        <begin position="1"/>
        <end position="35"/>
    </location>
</feature>
<evidence type="ECO:0000256" key="3">
    <source>
        <dbReference type="ARBA" id="ARBA00022833"/>
    </source>
</evidence>
<evidence type="ECO:0000256" key="1">
    <source>
        <dbReference type="ARBA" id="ARBA00022723"/>
    </source>
</evidence>
<dbReference type="GO" id="GO:0008270">
    <property type="term" value="F:zinc ion binding"/>
    <property type="evidence" value="ECO:0007669"/>
    <property type="project" value="UniProtKB-KW"/>
</dbReference>
<dbReference type="PANTHER" id="PTHR45986">
    <property type="entry name" value="ZINC FINGER MATRIN-TYPE PROTEIN 2"/>
    <property type="match status" value="1"/>
</dbReference>
<organism evidence="7 8">
    <name type="scientific">Myotis brandtii</name>
    <name type="common">Brandt's bat</name>
    <dbReference type="NCBI Taxonomy" id="109478"/>
    <lineage>
        <taxon>Eukaryota</taxon>
        <taxon>Metazoa</taxon>
        <taxon>Chordata</taxon>
        <taxon>Craniata</taxon>
        <taxon>Vertebrata</taxon>
        <taxon>Euteleostomi</taxon>
        <taxon>Mammalia</taxon>
        <taxon>Eutheria</taxon>
        <taxon>Laurasiatheria</taxon>
        <taxon>Chiroptera</taxon>
        <taxon>Yangochiroptera</taxon>
        <taxon>Vespertilionidae</taxon>
        <taxon>Myotis</taxon>
    </lineage>
</organism>
<keyword evidence="5" id="KW-0175">Coiled coil</keyword>
<evidence type="ECO:0000256" key="2">
    <source>
        <dbReference type="ARBA" id="ARBA00022771"/>
    </source>
</evidence>
<dbReference type="InterPro" id="IPR022755">
    <property type="entry name" value="Znf_C2H2_jaz"/>
</dbReference>
<evidence type="ECO:0000256" key="4">
    <source>
        <dbReference type="ARBA" id="ARBA00023242"/>
    </source>
</evidence>
<dbReference type="SUPFAM" id="SSF57667">
    <property type="entry name" value="beta-beta-alpha zinc fingers"/>
    <property type="match status" value="1"/>
</dbReference>
<evidence type="ECO:0000259" key="6">
    <source>
        <dbReference type="SMART" id="SM00451"/>
    </source>
</evidence>
<keyword evidence="8" id="KW-1185">Reference proteome</keyword>
<dbReference type="Gene3D" id="3.30.160.60">
    <property type="entry name" value="Classic Zinc Finger"/>
    <property type="match status" value="1"/>
</dbReference>
<sequence>MGGYYCNVCDCVVKDSINFLDHINGKKHQRNLGMSRVNKKRIEEKQKDYDFEERRKELREEEEKAKAYKKDKWKEQKRRAEEDLTFEEDDEMTAVMGFSGFGSTKKSYFGPLLGLTLNVGGVIFWGEYLRKSLSGNGED</sequence>
<dbReference type="GO" id="GO:0046540">
    <property type="term" value="C:U4/U6 x U5 tri-snRNP complex"/>
    <property type="evidence" value="ECO:0007669"/>
    <property type="project" value="TreeGrafter"/>
</dbReference>
<dbReference type="EMBL" id="KE161928">
    <property type="protein sequence ID" value="EPQ05959.1"/>
    <property type="molecule type" value="Genomic_DNA"/>
</dbReference>
<dbReference type="InterPro" id="IPR040107">
    <property type="entry name" value="Snu23"/>
</dbReference>
<dbReference type="InterPro" id="IPR003604">
    <property type="entry name" value="Matrin/U1-like-C_Znf_C2H2"/>
</dbReference>
<keyword evidence="3" id="KW-0862">Zinc</keyword>
<protein>
    <submittedName>
        <fullName evidence="7">Zinc finger matrin-type protein 2</fullName>
    </submittedName>
</protein>
<evidence type="ECO:0000256" key="5">
    <source>
        <dbReference type="SAM" id="Coils"/>
    </source>
</evidence>
<dbReference type="GO" id="GO:0005681">
    <property type="term" value="C:spliceosomal complex"/>
    <property type="evidence" value="ECO:0007669"/>
    <property type="project" value="InterPro"/>
</dbReference>
<reference evidence="7 8" key="1">
    <citation type="journal article" date="2013" name="Nat. Commun.">
        <title>Genome analysis reveals insights into physiology and longevity of the Brandt's bat Myotis brandtii.</title>
        <authorList>
            <person name="Seim I."/>
            <person name="Fang X."/>
            <person name="Xiong Z."/>
            <person name="Lobanov A.V."/>
            <person name="Huang Z."/>
            <person name="Ma S."/>
            <person name="Feng Y."/>
            <person name="Turanov A.A."/>
            <person name="Zhu Y."/>
            <person name="Lenz T.L."/>
            <person name="Gerashchenko M.V."/>
            <person name="Fan D."/>
            <person name="Hee Yim S."/>
            <person name="Yao X."/>
            <person name="Jordan D."/>
            <person name="Xiong Y."/>
            <person name="Ma Y."/>
            <person name="Lyapunov A.N."/>
            <person name="Chen G."/>
            <person name="Kulakova O.I."/>
            <person name="Sun Y."/>
            <person name="Lee S.G."/>
            <person name="Bronson R.T."/>
            <person name="Moskalev A.A."/>
            <person name="Sunyaev S.R."/>
            <person name="Zhang G."/>
            <person name="Krogh A."/>
            <person name="Wang J."/>
            <person name="Gladyshev V.N."/>
        </authorList>
    </citation>
    <scope>NUCLEOTIDE SEQUENCE [LARGE SCALE GENOMIC DNA]</scope>
</reference>
<dbReference type="FunFam" id="3.30.160.60:FF:000491">
    <property type="entry name" value="zinc finger matrin-type protein 2-like"/>
    <property type="match status" value="1"/>
</dbReference>